<dbReference type="AlphaFoldDB" id="A0A8I2BGN4"/>
<sequence>MHFVPWKTIDLDGAFRITAPDSISEEVIQEVSNGITFKFNGKLEKTKLEILLTAPFEWEETLHPTERENPPIKFICRLISRSTGRREIIDLEDGGGGFFFSETSYIPFLNGEEVRAEALLVRTEQFAGEKSRSGYATEMGQIIGRSLIHTIRFATTEANNDSIFNIKWQSFPPESKDQLWRLIPSEPPVIEMNADVTSSLKKILMSKSLRKDINSIQRDIIFTSICSNVWTMLISVSMNFIQNMLTTNSDLSSEEIVEQLPPSQLQTLSLFSKNLLETNISPHEAVVALANELRSPESFQKFILKMSSIIQQESKILELAEIMARGCSFESEIPTDLEKEEVA</sequence>
<evidence type="ECO:0000313" key="1">
    <source>
        <dbReference type="EMBL" id="MBO8223127.1"/>
    </source>
</evidence>
<name>A0A8I2BGN4_PROMR</name>
<protein>
    <submittedName>
        <fullName evidence="1">Uncharacterized protein</fullName>
    </submittedName>
</protein>
<accession>A0A8I2BGN4</accession>
<dbReference type="EMBL" id="JAAORC010000002">
    <property type="protein sequence ID" value="MBO8223127.1"/>
    <property type="molecule type" value="Genomic_DNA"/>
</dbReference>
<evidence type="ECO:0000313" key="2">
    <source>
        <dbReference type="Proteomes" id="UP000666562"/>
    </source>
</evidence>
<dbReference type="Proteomes" id="UP000666562">
    <property type="component" value="Unassembled WGS sequence"/>
</dbReference>
<gene>
    <name evidence="1" type="ORF">HA142_06330</name>
</gene>
<comment type="caution">
    <text evidence="1">The sequence shown here is derived from an EMBL/GenBank/DDBJ whole genome shotgun (WGS) entry which is preliminary data.</text>
</comment>
<reference evidence="1" key="1">
    <citation type="submission" date="2020-03" db="EMBL/GenBank/DDBJ databases">
        <title>Genome differentiation and subclade ecological adaptation of Prochlorococcus HLII clade in the global ocean.</title>
        <authorList>
            <person name="Yan W."/>
            <person name="Fen X."/>
            <person name="Zhang W."/>
        </authorList>
    </citation>
    <scope>NUCLEOTIDE SEQUENCE</scope>
    <source>
        <strain evidence="1">XMU1401</strain>
    </source>
</reference>
<organism evidence="1 2">
    <name type="scientific">Prochlorococcus marinus str. XMU1401</name>
    <dbReference type="NCBI Taxonomy" id="2052594"/>
    <lineage>
        <taxon>Bacteria</taxon>
        <taxon>Bacillati</taxon>
        <taxon>Cyanobacteriota</taxon>
        <taxon>Cyanophyceae</taxon>
        <taxon>Synechococcales</taxon>
        <taxon>Prochlorococcaceae</taxon>
        <taxon>Prochlorococcus</taxon>
    </lineage>
</organism>
<dbReference type="RefSeq" id="WP_100883820.1">
    <property type="nucleotide sequence ID" value="NZ_JAAORC010000002.1"/>
</dbReference>
<proteinExistence type="predicted"/>